<sequence>MLTLALGLVAVGALVYAVGLEESRDAASRAGSTAGSAASTAGSAASRGLRSTAAAGIFGAGVGIQYGNELVNAILADPGWAVAAVAGIAGALGTGGFLGSLTGVQFLLIGVVVFVIGYAVFGGDA</sequence>
<evidence type="ECO:0000256" key="1">
    <source>
        <dbReference type="SAM" id="Phobius"/>
    </source>
</evidence>
<feature type="transmembrane region" description="Helical" evidence="1">
    <location>
        <begin position="80"/>
        <end position="99"/>
    </location>
</feature>
<organism evidence="2 3">
    <name type="scientific">Halorubrum cibi</name>
    <dbReference type="NCBI Taxonomy" id="413815"/>
    <lineage>
        <taxon>Archaea</taxon>
        <taxon>Methanobacteriati</taxon>
        <taxon>Methanobacteriota</taxon>
        <taxon>Stenosarchaea group</taxon>
        <taxon>Halobacteria</taxon>
        <taxon>Halobacteriales</taxon>
        <taxon>Haloferacaceae</taxon>
        <taxon>Halorubrum</taxon>
    </lineage>
</organism>
<reference evidence="2 3" key="1">
    <citation type="submission" date="2017-05" db="EMBL/GenBank/DDBJ databases">
        <authorList>
            <person name="Varghese N."/>
            <person name="Submissions S."/>
        </authorList>
    </citation>
    <scope>NUCLEOTIDE SEQUENCE [LARGE SCALE GENOMIC DNA]</scope>
    <source>
        <strain evidence="2 3">DSM 19504</strain>
    </source>
</reference>
<name>A0A521ED08_9EURY</name>
<gene>
    <name evidence="2" type="ORF">SAMN06264867_1104</name>
</gene>
<feature type="transmembrane region" description="Helical" evidence="1">
    <location>
        <begin position="106"/>
        <end position="123"/>
    </location>
</feature>
<protein>
    <submittedName>
        <fullName evidence="2">Uncharacterized protein</fullName>
    </submittedName>
</protein>
<dbReference type="RefSeq" id="WP_142987329.1">
    <property type="nucleotide sequence ID" value="NZ_FXTD01000010.1"/>
</dbReference>
<keyword evidence="3" id="KW-1185">Reference proteome</keyword>
<evidence type="ECO:0000313" key="2">
    <source>
        <dbReference type="EMBL" id="SMO81070.1"/>
    </source>
</evidence>
<dbReference type="AlphaFoldDB" id="A0A521ED08"/>
<dbReference type="EMBL" id="FXTD01000010">
    <property type="protein sequence ID" value="SMO81070.1"/>
    <property type="molecule type" value="Genomic_DNA"/>
</dbReference>
<keyword evidence="1" id="KW-0812">Transmembrane</keyword>
<keyword evidence="1" id="KW-1133">Transmembrane helix</keyword>
<proteinExistence type="predicted"/>
<keyword evidence="1" id="KW-0472">Membrane</keyword>
<dbReference type="Proteomes" id="UP000319712">
    <property type="component" value="Unassembled WGS sequence"/>
</dbReference>
<accession>A0A521ED08</accession>
<evidence type="ECO:0000313" key="3">
    <source>
        <dbReference type="Proteomes" id="UP000319712"/>
    </source>
</evidence>